<reference evidence="1" key="1">
    <citation type="submission" date="2022-10" db="EMBL/GenBank/DDBJ databases">
        <title>Culturing micro-colonial fungi from biological soil crusts in the Mojave desert and describing Neophaeococcomyces mojavensis, and introducing the new genera and species Taxawa tesnikishii.</title>
        <authorList>
            <person name="Kurbessoian T."/>
            <person name="Stajich J.E."/>
        </authorList>
    </citation>
    <scope>NUCLEOTIDE SEQUENCE</scope>
    <source>
        <strain evidence="1">JES_112</strain>
    </source>
</reference>
<sequence>MPQPLTLPTWVLLNPGSLIPASEVDTLLGALVEDFEQPLGHYVPTDISKLRAKFAQCVVLEDTDFAVTVERLRSQNVQSTLGTLFEATRDTSQGHAEERASPRITTYTLKQHDMIFKEVKKRHSPEVHDMIEKAPRRNKGAVFMVVGIKVSDKTQVKSTEKVDRSFHVQAGVPVNDIVLASTGVPLPVTADVSAGFGKGSGSKLESTLTTVGGRIFAIQYRLVRRHRKWFDFAMPKAELHTMDYHTVNVGKGLFSGDDVAKKELDEDGEEDEGADDEESDEENIVDDDELELGDVGFTAALKEDAAQAKLVIL</sequence>
<keyword evidence="2" id="KW-1185">Reference proteome</keyword>
<dbReference type="EMBL" id="JAPDRQ010000393">
    <property type="protein sequence ID" value="KAJ9650055.1"/>
    <property type="molecule type" value="Genomic_DNA"/>
</dbReference>
<evidence type="ECO:0000313" key="1">
    <source>
        <dbReference type="EMBL" id="KAJ9650055.1"/>
    </source>
</evidence>
<organism evidence="1 2">
    <name type="scientific">Neophaeococcomyces mojaviensis</name>
    <dbReference type="NCBI Taxonomy" id="3383035"/>
    <lineage>
        <taxon>Eukaryota</taxon>
        <taxon>Fungi</taxon>
        <taxon>Dikarya</taxon>
        <taxon>Ascomycota</taxon>
        <taxon>Pezizomycotina</taxon>
        <taxon>Eurotiomycetes</taxon>
        <taxon>Chaetothyriomycetidae</taxon>
        <taxon>Chaetothyriales</taxon>
        <taxon>Chaetothyriales incertae sedis</taxon>
        <taxon>Neophaeococcomyces</taxon>
    </lineage>
</organism>
<gene>
    <name evidence="1" type="ORF">H2198_010625</name>
</gene>
<dbReference type="Proteomes" id="UP001172386">
    <property type="component" value="Unassembled WGS sequence"/>
</dbReference>
<comment type="caution">
    <text evidence="1">The sequence shown here is derived from an EMBL/GenBank/DDBJ whole genome shotgun (WGS) entry which is preliminary data.</text>
</comment>
<protein>
    <submittedName>
        <fullName evidence="1">Uncharacterized protein</fullName>
    </submittedName>
</protein>
<evidence type="ECO:0000313" key="2">
    <source>
        <dbReference type="Proteomes" id="UP001172386"/>
    </source>
</evidence>
<proteinExistence type="predicted"/>
<name>A0ACC2ZRM6_9EURO</name>
<accession>A0ACC2ZRM6</accession>